<evidence type="ECO:0000256" key="5">
    <source>
        <dbReference type="SAM" id="MobiDB-lite"/>
    </source>
</evidence>
<keyword evidence="9" id="KW-1185">Reference proteome</keyword>
<sequence>MSFEHASVTKGLIMASALTSILVGVFDVKHYFHLQFVPHISRHHQYWRLLTHNLAFVNSSDLFLGIVIFGTIGVEVERRFGSVKFASFAIVTLLVGTLLEFIALILFHQVGLNHIALGPSLLAFSTLYQYSRIIPTVYTFKIFGVPLNSKTFNYFLGFQLAISRLPGSATVAAIGVMTGQIYRSDLAGLKSYRISPSTVRFAEKFLAPLVGSLRAPRRTNRALPDDMGSRPWAGLAAPADEIITTARPSAPSDTTAARNRPSADAPTANSTSMMREWVNELTGRSENTSAGVRAPSEAEIAQLTSMFPDLDREVVIAALQRRSSRDTTVVATIGSTSVTGNTFAVAPSVTPWFTVVPGNTAVDK</sequence>
<keyword evidence="3 6" id="KW-1133">Transmembrane helix</keyword>
<dbReference type="AlphaFoldDB" id="A8NYX0"/>
<dbReference type="GeneID" id="6014104"/>
<evidence type="ECO:0000256" key="3">
    <source>
        <dbReference type="ARBA" id="ARBA00022989"/>
    </source>
</evidence>
<dbReference type="eggNOG" id="KOG4463">
    <property type="taxonomic scope" value="Eukaryota"/>
</dbReference>
<proteinExistence type="predicted"/>
<gene>
    <name evidence="8" type="ORF">CC1G_01459</name>
</gene>
<feature type="domain" description="CUE" evidence="7">
    <location>
        <begin position="295"/>
        <end position="336"/>
    </location>
</feature>
<feature type="region of interest" description="Disordered" evidence="5">
    <location>
        <begin position="245"/>
        <end position="270"/>
    </location>
</feature>
<evidence type="ECO:0000313" key="8">
    <source>
        <dbReference type="EMBL" id="EAU84463.2"/>
    </source>
</evidence>
<dbReference type="STRING" id="240176.A8NYX0"/>
<dbReference type="Pfam" id="PF01694">
    <property type="entry name" value="Rhomboid"/>
    <property type="match status" value="1"/>
</dbReference>
<dbReference type="KEGG" id="cci:CC1G_01459"/>
<dbReference type="PROSITE" id="PS51140">
    <property type="entry name" value="CUE"/>
    <property type="match status" value="1"/>
</dbReference>
<dbReference type="Proteomes" id="UP000001861">
    <property type="component" value="Unassembled WGS sequence"/>
</dbReference>
<keyword evidence="4 6" id="KW-0472">Membrane</keyword>
<dbReference type="Pfam" id="PF02845">
    <property type="entry name" value="CUE"/>
    <property type="match status" value="1"/>
</dbReference>
<feature type="transmembrane region" description="Helical" evidence="6">
    <location>
        <begin position="53"/>
        <end position="73"/>
    </location>
</feature>
<dbReference type="OrthoDB" id="272778at2759"/>
<name>A8NYX0_COPC7</name>
<organism evidence="8 9">
    <name type="scientific">Coprinopsis cinerea (strain Okayama-7 / 130 / ATCC MYA-4618 / FGSC 9003)</name>
    <name type="common">Inky cap fungus</name>
    <name type="synonym">Hormographiella aspergillata</name>
    <dbReference type="NCBI Taxonomy" id="240176"/>
    <lineage>
        <taxon>Eukaryota</taxon>
        <taxon>Fungi</taxon>
        <taxon>Dikarya</taxon>
        <taxon>Basidiomycota</taxon>
        <taxon>Agaricomycotina</taxon>
        <taxon>Agaricomycetes</taxon>
        <taxon>Agaricomycetidae</taxon>
        <taxon>Agaricales</taxon>
        <taxon>Agaricineae</taxon>
        <taxon>Psathyrellaceae</taxon>
        <taxon>Coprinopsis</taxon>
    </lineage>
</organism>
<dbReference type="HOGENOM" id="CLU_057574_2_0_1"/>
<dbReference type="GO" id="GO:0016020">
    <property type="term" value="C:membrane"/>
    <property type="evidence" value="ECO:0007669"/>
    <property type="project" value="UniProtKB-SubCell"/>
</dbReference>
<dbReference type="VEuPathDB" id="FungiDB:CC1G_01459"/>
<dbReference type="EMBL" id="AACS02000005">
    <property type="protein sequence ID" value="EAU84463.2"/>
    <property type="molecule type" value="Genomic_DNA"/>
</dbReference>
<dbReference type="GO" id="GO:0004252">
    <property type="term" value="F:serine-type endopeptidase activity"/>
    <property type="evidence" value="ECO:0007669"/>
    <property type="project" value="InterPro"/>
</dbReference>
<evidence type="ECO:0000259" key="7">
    <source>
        <dbReference type="PROSITE" id="PS51140"/>
    </source>
</evidence>
<accession>A8NYX0</accession>
<dbReference type="InterPro" id="IPR003892">
    <property type="entry name" value="CUE"/>
</dbReference>
<dbReference type="PANTHER" id="PTHR43066">
    <property type="entry name" value="RHOMBOID-RELATED PROTEIN"/>
    <property type="match status" value="1"/>
</dbReference>
<dbReference type="InParanoid" id="A8NYX0"/>
<dbReference type="CDD" id="cd14279">
    <property type="entry name" value="CUE"/>
    <property type="match status" value="1"/>
</dbReference>
<feature type="transmembrane region" description="Helical" evidence="6">
    <location>
        <begin position="12"/>
        <end position="32"/>
    </location>
</feature>
<comment type="subcellular location">
    <subcellularLocation>
        <location evidence="1">Membrane</location>
        <topology evidence="1">Multi-pass membrane protein</topology>
    </subcellularLocation>
</comment>
<protein>
    <recommendedName>
        <fullName evidence="7">CUE domain-containing protein</fullName>
    </recommendedName>
</protein>
<comment type="caution">
    <text evidence="8">The sequence shown here is derived from an EMBL/GenBank/DDBJ whole genome shotgun (WGS) entry which is preliminary data.</text>
</comment>
<feature type="transmembrane region" description="Helical" evidence="6">
    <location>
        <begin position="85"/>
        <end position="107"/>
    </location>
</feature>
<dbReference type="SUPFAM" id="SSF144091">
    <property type="entry name" value="Rhomboid-like"/>
    <property type="match status" value="1"/>
</dbReference>
<evidence type="ECO:0000256" key="1">
    <source>
        <dbReference type="ARBA" id="ARBA00004141"/>
    </source>
</evidence>
<dbReference type="OMA" id="QYWRLLV"/>
<evidence type="ECO:0000256" key="2">
    <source>
        <dbReference type="ARBA" id="ARBA00022692"/>
    </source>
</evidence>
<keyword evidence="2 6" id="KW-0812">Transmembrane</keyword>
<dbReference type="FunCoup" id="A8NYX0">
    <property type="interactions" value="9"/>
</dbReference>
<reference evidence="8 9" key="1">
    <citation type="journal article" date="2010" name="Proc. Natl. Acad. Sci. U.S.A.">
        <title>Insights into evolution of multicellular fungi from the assembled chromosomes of the mushroom Coprinopsis cinerea (Coprinus cinereus).</title>
        <authorList>
            <person name="Stajich J.E."/>
            <person name="Wilke S.K."/>
            <person name="Ahren D."/>
            <person name="Au C.H."/>
            <person name="Birren B.W."/>
            <person name="Borodovsky M."/>
            <person name="Burns C."/>
            <person name="Canback B."/>
            <person name="Casselton L.A."/>
            <person name="Cheng C.K."/>
            <person name="Deng J."/>
            <person name="Dietrich F.S."/>
            <person name="Fargo D.C."/>
            <person name="Farman M.L."/>
            <person name="Gathman A.C."/>
            <person name="Goldberg J."/>
            <person name="Guigo R."/>
            <person name="Hoegger P.J."/>
            <person name="Hooker J.B."/>
            <person name="Huggins A."/>
            <person name="James T.Y."/>
            <person name="Kamada T."/>
            <person name="Kilaru S."/>
            <person name="Kodira C."/>
            <person name="Kues U."/>
            <person name="Kupfer D."/>
            <person name="Kwan H.S."/>
            <person name="Lomsadze A."/>
            <person name="Li W."/>
            <person name="Lilly W.W."/>
            <person name="Ma L.J."/>
            <person name="Mackey A.J."/>
            <person name="Manning G."/>
            <person name="Martin F."/>
            <person name="Muraguchi H."/>
            <person name="Natvig D.O."/>
            <person name="Palmerini H."/>
            <person name="Ramesh M.A."/>
            <person name="Rehmeyer C.J."/>
            <person name="Roe B.A."/>
            <person name="Shenoy N."/>
            <person name="Stanke M."/>
            <person name="Ter-Hovhannisyan V."/>
            <person name="Tunlid A."/>
            <person name="Velagapudi R."/>
            <person name="Vision T.J."/>
            <person name="Zeng Q."/>
            <person name="Zolan M.E."/>
            <person name="Pukkila P.J."/>
        </authorList>
    </citation>
    <scope>NUCLEOTIDE SEQUENCE [LARGE SCALE GENOMIC DNA]</scope>
    <source>
        <strain evidence="9">Okayama-7 / 130 / ATCC MYA-4618 / FGSC 9003</strain>
    </source>
</reference>
<dbReference type="PANTHER" id="PTHR43066:SF21">
    <property type="entry name" value="UBIQUITIN-ASSOCIATED DOMAIN-CONTAINING PROTEIN 2"/>
    <property type="match status" value="1"/>
</dbReference>
<dbReference type="InterPro" id="IPR035952">
    <property type="entry name" value="Rhomboid-like_sf"/>
</dbReference>
<dbReference type="Gene3D" id="1.20.1540.10">
    <property type="entry name" value="Rhomboid-like"/>
    <property type="match status" value="1"/>
</dbReference>
<dbReference type="InterPro" id="IPR022764">
    <property type="entry name" value="Peptidase_S54_rhomboid_dom"/>
</dbReference>
<evidence type="ECO:0000256" key="4">
    <source>
        <dbReference type="ARBA" id="ARBA00023136"/>
    </source>
</evidence>
<evidence type="ECO:0000313" key="9">
    <source>
        <dbReference type="Proteomes" id="UP000001861"/>
    </source>
</evidence>
<dbReference type="GO" id="GO:0043130">
    <property type="term" value="F:ubiquitin binding"/>
    <property type="evidence" value="ECO:0007669"/>
    <property type="project" value="InterPro"/>
</dbReference>
<evidence type="ECO:0000256" key="6">
    <source>
        <dbReference type="SAM" id="Phobius"/>
    </source>
</evidence>
<dbReference type="RefSeq" id="XP_001837547.2">
    <property type="nucleotide sequence ID" value="XM_001837495.2"/>
</dbReference>